<proteinExistence type="predicted"/>
<dbReference type="AlphaFoldDB" id="A0A9W8IT46"/>
<keyword evidence="4" id="KW-0677">Repeat</keyword>
<feature type="compositionally biased region" description="Basic and acidic residues" evidence="6">
    <location>
        <begin position="1"/>
        <end position="27"/>
    </location>
</feature>
<dbReference type="InterPro" id="IPR050687">
    <property type="entry name" value="Dynein_IC"/>
</dbReference>
<reference evidence="7" key="1">
    <citation type="submission" date="2022-07" db="EMBL/GenBank/DDBJ databases">
        <title>Phylogenomic reconstructions and comparative analyses of Kickxellomycotina fungi.</title>
        <authorList>
            <person name="Reynolds N.K."/>
            <person name="Stajich J.E."/>
            <person name="Barry K."/>
            <person name="Grigoriev I.V."/>
            <person name="Crous P."/>
            <person name="Smith M.E."/>
        </authorList>
    </citation>
    <scope>NUCLEOTIDE SEQUENCE</scope>
    <source>
        <strain evidence="7">RSA 476</strain>
    </source>
</reference>
<dbReference type="GO" id="GO:0045503">
    <property type="term" value="F:dynein light chain binding"/>
    <property type="evidence" value="ECO:0007669"/>
    <property type="project" value="TreeGrafter"/>
</dbReference>
<dbReference type="GO" id="GO:0045504">
    <property type="term" value="F:dynein heavy chain binding"/>
    <property type="evidence" value="ECO:0007669"/>
    <property type="project" value="TreeGrafter"/>
</dbReference>
<keyword evidence="3 5" id="KW-0853">WD repeat</keyword>
<dbReference type="Pfam" id="PF00400">
    <property type="entry name" value="WD40"/>
    <property type="match status" value="2"/>
</dbReference>
<dbReference type="InterPro" id="IPR036322">
    <property type="entry name" value="WD40_repeat_dom_sf"/>
</dbReference>
<dbReference type="GO" id="GO:0005868">
    <property type="term" value="C:cytoplasmic dynein complex"/>
    <property type="evidence" value="ECO:0007669"/>
    <property type="project" value="TreeGrafter"/>
</dbReference>
<dbReference type="SMART" id="SM00320">
    <property type="entry name" value="WD40"/>
    <property type="match status" value="7"/>
</dbReference>
<comment type="subcellular location">
    <subcellularLocation>
        <location evidence="1">Cytoplasm</location>
    </subcellularLocation>
</comment>
<gene>
    <name evidence="7" type="ORF">GGH94_001152</name>
</gene>
<evidence type="ECO:0000256" key="2">
    <source>
        <dbReference type="ARBA" id="ARBA00022490"/>
    </source>
</evidence>
<evidence type="ECO:0000256" key="1">
    <source>
        <dbReference type="ARBA" id="ARBA00004496"/>
    </source>
</evidence>
<accession>A0A9W8IT46</accession>
<evidence type="ECO:0008006" key="9">
    <source>
        <dbReference type="Google" id="ProtNLM"/>
    </source>
</evidence>
<keyword evidence="2" id="KW-0963">Cytoplasm</keyword>
<evidence type="ECO:0000256" key="3">
    <source>
        <dbReference type="ARBA" id="ARBA00022574"/>
    </source>
</evidence>
<feature type="region of interest" description="Disordered" evidence="6">
    <location>
        <begin position="1"/>
        <end position="82"/>
    </location>
</feature>
<dbReference type="InterPro" id="IPR015943">
    <property type="entry name" value="WD40/YVTN_repeat-like_dom_sf"/>
</dbReference>
<evidence type="ECO:0000313" key="7">
    <source>
        <dbReference type="EMBL" id="KAJ2866985.1"/>
    </source>
</evidence>
<sequence length="649" mass="71011">MDHRKEELEKKRAKLAELRRQREERKRVTMQTHDQPTATGSKTNSQDIDDLVDSLVGDRVRAPASPLSTGTGTPGMSREASGIGRDRSISAATSAGTQLGSPVARAMTPGTLPSAVGGVPSGSTPAAGSGGNAFGSRTLPEFKTCDFVIFDFPPKEKVVYNKEVQTADGGSMPDASSLLTEEEIERRVRELREGDERARAAKEEDRTRREAEAKARESEIKRLTDEQRASILESSDFAAFVDQTSRVMERALDEDYDFMVDYTLAATHEAEEAGGEKMKLALSFHDDKVSRNRSVMDLAWSNRFPELVVAAYNRNPMAPNEPDGMVAVWNTHLRERPEFVFHAPSDVLRVSFSDFNPNIVVGGAYSGQILLWDTRAKAQPVLKTPLTAGGHTHPIYSLKVVGSTNAHQLISASTDGLVCSWQLDMLAQPQETIELAHPAHLHTDEVSVTCMDFADNETTAFIVGTAEGAAYQANRYDRAGSKAGLNGFDTYRAHTAPINSLSFHPPIASDFADLFLTTSSDWTTRLWRARPAAKPASTMPSDIRPLHVFDAFEDYVFDARWSPVHPSVFASADGTGRLALWNLNQDMELPVQWVNSGRALNKLAWDRPGRRIAAGGADGVVSIYDVGDLSVPRPEDHAQFARTIGELGG</sequence>
<comment type="caution">
    <text evidence="7">The sequence shown here is derived from an EMBL/GenBank/DDBJ whole genome shotgun (WGS) entry which is preliminary data.</text>
</comment>
<dbReference type="SUPFAM" id="SSF50978">
    <property type="entry name" value="WD40 repeat-like"/>
    <property type="match status" value="1"/>
</dbReference>
<evidence type="ECO:0000256" key="5">
    <source>
        <dbReference type="PROSITE-ProRule" id="PRU00221"/>
    </source>
</evidence>
<feature type="repeat" description="WD" evidence="5">
    <location>
        <begin position="491"/>
        <end position="537"/>
    </location>
</feature>
<organism evidence="7 8">
    <name type="scientific">Coemansia aciculifera</name>
    <dbReference type="NCBI Taxonomy" id="417176"/>
    <lineage>
        <taxon>Eukaryota</taxon>
        <taxon>Fungi</taxon>
        <taxon>Fungi incertae sedis</taxon>
        <taxon>Zoopagomycota</taxon>
        <taxon>Kickxellomycotina</taxon>
        <taxon>Kickxellomycetes</taxon>
        <taxon>Kickxellales</taxon>
        <taxon>Kickxellaceae</taxon>
        <taxon>Coemansia</taxon>
    </lineage>
</organism>
<feature type="compositionally biased region" description="Polar residues" evidence="6">
    <location>
        <begin position="29"/>
        <end position="46"/>
    </location>
</feature>
<dbReference type="InterPro" id="IPR001680">
    <property type="entry name" value="WD40_rpt"/>
</dbReference>
<dbReference type="GO" id="GO:0005737">
    <property type="term" value="C:cytoplasm"/>
    <property type="evidence" value="ECO:0007669"/>
    <property type="project" value="UniProtKB-SubCell"/>
</dbReference>
<protein>
    <recommendedName>
        <fullName evidence="9">WD40 repeat-like protein</fullName>
    </recommendedName>
</protein>
<evidence type="ECO:0000313" key="8">
    <source>
        <dbReference type="Proteomes" id="UP001140074"/>
    </source>
</evidence>
<dbReference type="PANTHER" id="PTHR12442">
    <property type="entry name" value="DYNEIN INTERMEDIATE CHAIN"/>
    <property type="match status" value="1"/>
</dbReference>
<dbReference type="GO" id="GO:0010970">
    <property type="term" value="P:transport along microtubule"/>
    <property type="evidence" value="ECO:0007669"/>
    <property type="project" value="TreeGrafter"/>
</dbReference>
<dbReference type="PANTHER" id="PTHR12442:SF22">
    <property type="entry name" value="CYTOPLASMIC DYNEIN 1 INTERMEDIATE CHAIN-RELATED"/>
    <property type="match status" value="1"/>
</dbReference>
<evidence type="ECO:0000256" key="4">
    <source>
        <dbReference type="ARBA" id="ARBA00022737"/>
    </source>
</evidence>
<name>A0A9W8IT46_9FUNG</name>
<keyword evidence="8" id="KW-1185">Reference proteome</keyword>
<dbReference type="Proteomes" id="UP001140074">
    <property type="component" value="Unassembled WGS sequence"/>
</dbReference>
<dbReference type="Gene3D" id="2.130.10.10">
    <property type="entry name" value="YVTN repeat-like/Quinoprotein amine dehydrogenase"/>
    <property type="match status" value="2"/>
</dbReference>
<dbReference type="PROSITE" id="PS50082">
    <property type="entry name" value="WD_REPEATS_2"/>
    <property type="match status" value="1"/>
</dbReference>
<feature type="region of interest" description="Disordered" evidence="6">
    <location>
        <begin position="192"/>
        <end position="220"/>
    </location>
</feature>
<dbReference type="EMBL" id="JANBUY010000027">
    <property type="protein sequence ID" value="KAJ2866985.1"/>
    <property type="molecule type" value="Genomic_DNA"/>
</dbReference>
<evidence type="ECO:0000256" key="6">
    <source>
        <dbReference type="SAM" id="MobiDB-lite"/>
    </source>
</evidence>